<dbReference type="EMBL" id="JOJZ01000024">
    <property type="protein sequence ID" value="KID41073.1"/>
    <property type="molecule type" value="Genomic_DNA"/>
</dbReference>
<comment type="caution">
    <text evidence="1">The sequence shown here is derived from an EMBL/GenBank/DDBJ whole genome shotgun (WGS) entry which is preliminary data.</text>
</comment>
<dbReference type="PATRIC" id="fig|1614.7.peg.1158"/>
<dbReference type="Proteomes" id="UP000031397">
    <property type="component" value="Unassembled WGS sequence"/>
</dbReference>
<protein>
    <submittedName>
        <fullName evidence="1">Uncharacterized protein</fullName>
    </submittedName>
</protein>
<gene>
    <name evidence="1" type="ORF">LfDm3_1219</name>
</gene>
<keyword evidence="2" id="KW-1185">Reference proteome</keyword>
<reference evidence="1 2" key="1">
    <citation type="submission" date="2014-06" db="EMBL/GenBank/DDBJ databases">
        <title>Functional and comparative genomic analyses of the Drosophila gut microbiota identify candidate symbiosis factors.</title>
        <authorList>
            <person name="Newell P.D."/>
            <person name="Chaston J.M."/>
            <person name="Douglas A.E."/>
        </authorList>
    </citation>
    <scope>NUCLEOTIDE SEQUENCE [LARGE SCALE GENOMIC DNA]</scope>
    <source>
        <strain evidence="1 2">DmCS_002</strain>
    </source>
</reference>
<proteinExistence type="predicted"/>
<dbReference type="AlphaFoldDB" id="A0A0C1PZH6"/>
<evidence type="ECO:0000313" key="1">
    <source>
        <dbReference type="EMBL" id="KID41073.1"/>
    </source>
</evidence>
<accession>A0A0C1PZH6</accession>
<evidence type="ECO:0000313" key="2">
    <source>
        <dbReference type="Proteomes" id="UP000031397"/>
    </source>
</evidence>
<organism evidence="1 2">
    <name type="scientific">Fructilactobacillus fructivorans</name>
    <dbReference type="NCBI Taxonomy" id="1614"/>
    <lineage>
        <taxon>Bacteria</taxon>
        <taxon>Bacillati</taxon>
        <taxon>Bacillota</taxon>
        <taxon>Bacilli</taxon>
        <taxon>Lactobacillales</taxon>
        <taxon>Lactobacillaceae</taxon>
        <taxon>Fructilactobacillus</taxon>
    </lineage>
</organism>
<name>A0A0C1PZH6_9LACO</name>
<sequence length="38" mass="4356">MILPQDEMVTLNPVAFFGTSGVPRLDVLPLFFERLNDY</sequence>